<dbReference type="Pfam" id="PF13392">
    <property type="entry name" value="HNH_3"/>
    <property type="match status" value="1"/>
</dbReference>
<dbReference type="Pfam" id="PF07463">
    <property type="entry name" value="NUMOD4"/>
    <property type="match status" value="1"/>
</dbReference>
<organism evidence="2 3">
    <name type="scientific">Geomonas subterranea</name>
    <dbReference type="NCBI Taxonomy" id="2847989"/>
    <lineage>
        <taxon>Bacteria</taxon>
        <taxon>Pseudomonadati</taxon>
        <taxon>Thermodesulfobacteriota</taxon>
        <taxon>Desulfuromonadia</taxon>
        <taxon>Geobacterales</taxon>
        <taxon>Geobacteraceae</taxon>
        <taxon>Geomonas</taxon>
    </lineage>
</organism>
<keyword evidence="2" id="KW-0378">Hydrolase</keyword>
<feature type="domain" description="HNH nuclease" evidence="1">
    <location>
        <begin position="60"/>
        <end position="108"/>
    </location>
</feature>
<dbReference type="SMART" id="SM00507">
    <property type="entry name" value="HNHc"/>
    <property type="match status" value="1"/>
</dbReference>
<dbReference type="EMBL" id="CP077683">
    <property type="protein sequence ID" value="QXE92428.1"/>
    <property type="molecule type" value="Genomic_DNA"/>
</dbReference>
<reference evidence="2 3" key="1">
    <citation type="submission" date="2021-06" db="EMBL/GenBank/DDBJ databases">
        <title>Gemonas diversity in paddy soil.</title>
        <authorList>
            <person name="Liu G."/>
        </authorList>
    </citation>
    <scope>NUCLEOTIDE SEQUENCE [LARGE SCALE GENOMIC DNA]</scope>
    <source>
        <strain evidence="2 3">RG2</strain>
    </source>
</reference>
<keyword evidence="2" id="KW-0540">Nuclease</keyword>
<dbReference type="Proteomes" id="UP000683559">
    <property type="component" value="Chromosome"/>
</dbReference>
<evidence type="ECO:0000259" key="1">
    <source>
        <dbReference type="SMART" id="SM00507"/>
    </source>
</evidence>
<gene>
    <name evidence="2" type="ORF">KP001_07860</name>
</gene>
<keyword evidence="2" id="KW-0255">Endonuclease</keyword>
<dbReference type="InterPro" id="IPR010902">
    <property type="entry name" value="NUMOD4"/>
</dbReference>
<proteinExistence type="predicted"/>
<keyword evidence="3" id="KW-1185">Reference proteome</keyword>
<dbReference type="GO" id="GO:0004519">
    <property type="term" value="F:endonuclease activity"/>
    <property type="evidence" value="ECO:0007669"/>
    <property type="project" value="UniProtKB-KW"/>
</dbReference>
<evidence type="ECO:0000313" key="3">
    <source>
        <dbReference type="Proteomes" id="UP000683559"/>
    </source>
</evidence>
<accession>A0ABX8LL40</accession>
<dbReference type="RefSeq" id="WP_217288980.1">
    <property type="nucleotide sequence ID" value="NZ_CP077683.1"/>
</dbReference>
<dbReference type="InterPro" id="IPR003615">
    <property type="entry name" value="HNH_nuc"/>
</dbReference>
<protein>
    <submittedName>
        <fullName evidence="2">NUMOD4 motif-containing HNH endonuclease</fullName>
    </submittedName>
</protein>
<sequence>MESITGVTVPVPGYEGLYAITKNGVVFSLPRPSSKKLNIMNPVDNMKAGYLRVVLCKDGQTKLWYIHRLVALAFIPNPENKPMVNHKNGNKRDNRLENLEWVTSMENHTHAFEHGLYPQRKIHPSKRKEVYDLVKSGVHIKDVAAKYGLKTGGVYALYYRYKRNYDLRQAA</sequence>
<name>A0ABX8LL40_9BACT</name>
<evidence type="ECO:0000313" key="2">
    <source>
        <dbReference type="EMBL" id="QXE92428.1"/>
    </source>
</evidence>